<keyword evidence="2" id="KW-0846">Cobalamin</keyword>
<dbReference type="AlphaFoldDB" id="A0A3B1A3G0"/>
<sequence>MKRAPLEEVNTHSAADIKFQDASLDIWDVKYRLKSKDGQFIDQDIDGTYQRVARALAEVEDADTRQHWYEEFLWALRHGAIPAGSITSNAGALEHKPATSTINCTVSGTVRDSMNDILNKVHEAGLTLKAGCVAPGTWVMTERGLVTADDAVQQQHEMIMSYDRDSGVF</sequence>
<dbReference type="Gene3D" id="3.20.70.20">
    <property type="match status" value="1"/>
</dbReference>
<reference evidence="6" key="1">
    <citation type="submission" date="2018-06" db="EMBL/GenBank/DDBJ databases">
        <authorList>
            <person name="Zhirakovskaya E."/>
        </authorList>
    </citation>
    <scope>NUCLEOTIDE SEQUENCE</scope>
</reference>
<feature type="non-terminal residue" evidence="6">
    <location>
        <position position="169"/>
    </location>
</feature>
<dbReference type="GO" id="GO:0009263">
    <property type="term" value="P:deoxyribonucleotide biosynthetic process"/>
    <property type="evidence" value="ECO:0007669"/>
    <property type="project" value="InterPro"/>
</dbReference>
<evidence type="ECO:0000259" key="5">
    <source>
        <dbReference type="Pfam" id="PF00317"/>
    </source>
</evidence>
<comment type="cofactor">
    <cofactor evidence="1">
        <name>adenosylcob(III)alamin</name>
        <dbReference type="ChEBI" id="CHEBI:18408"/>
    </cofactor>
</comment>
<organism evidence="6">
    <name type="scientific">hydrothermal vent metagenome</name>
    <dbReference type="NCBI Taxonomy" id="652676"/>
    <lineage>
        <taxon>unclassified sequences</taxon>
        <taxon>metagenomes</taxon>
        <taxon>ecological metagenomes</taxon>
    </lineage>
</organism>
<keyword evidence="3 6" id="KW-0560">Oxidoreductase</keyword>
<evidence type="ECO:0000256" key="3">
    <source>
        <dbReference type="ARBA" id="ARBA00023002"/>
    </source>
</evidence>
<dbReference type="InterPro" id="IPR050862">
    <property type="entry name" value="RdRp_reductase_class-2"/>
</dbReference>
<feature type="domain" description="Ribonucleotide reductase large subunit N-terminal" evidence="5">
    <location>
        <begin position="18"/>
        <end position="91"/>
    </location>
</feature>
<evidence type="ECO:0000256" key="4">
    <source>
        <dbReference type="ARBA" id="ARBA00023285"/>
    </source>
</evidence>
<proteinExistence type="predicted"/>
<evidence type="ECO:0000256" key="2">
    <source>
        <dbReference type="ARBA" id="ARBA00022628"/>
    </source>
</evidence>
<dbReference type="InterPro" id="IPR013509">
    <property type="entry name" value="RNR_lsu_N"/>
</dbReference>
<keyword evidence="4" id="KW-0170">Cobalt</keyword>
<protein>
    <submittedName>
        <fullName evidence="6">Ribonucleotide reductase of class II (Coenzyme B12-dependent)</fullName>
        <ecNumber evidence="6">1.17.4.1</ecNumber>
    </submittedName>
</protein>
<evidence type="ECO:0000313" key="6">
    <source>
        <dbReference type="EMBL" id="VAX00289.1"/>
    </source>
</evidence>
<dbReference type="PANTHER" id="PTHR43371">
    <property type="entry name" value="VITAMIN B12-DEPENDENT RIBONUCLEOTIDE REDUCTASE"/>
    <property type="match status" value="1"/>
</dbReference>
<evidence type="ECO:0000256" key="1">
    <source>
        <dbReference type="ARBA" id="ARBA00001922"/>
    </source>
</evidence>
<dbReference type="EC" id="1.17.4.1" evidence="6"/>
<dbReference type="GO" id="GO:0004748">
    <property type="term" value="F:ribonucleoside-diphosphate reductase activity, thioredoxin disulfide as acceptor"/>
    <property type="evidence" value="ECO:0007669"/>
    <property type="project" value="UniProtKB-EC"/>
</dbReference>
<gene>
    <name evidence="6" type="ORF">MNBD_GAMMA21-2492</name>
</gene>
<dbReference type="GO" id="GO:0005524">
    <property type="term" value="F:ATP binding"/>
    <property type="evidence" value="ECO:0007669"/>
    <property type="project" value="InterPro"/>
</dbReference>
<dbReference type="Pfam" id="PF00317">
    <property type="entry name" value="Ribonuc_red_lgN"/>
    <property type="match status" value="1"/>
</dbReference>
<dbReference type="EMBL" id="UOFR01000074">
    <property type="protein sequence ID" value="VAX00289.1"/>
    <property type="molecule type" value="Genomic_DNA"/>
</dbReference>
<dbReference type="PANTHER" id="PTHR43371:SF1">
    <property type="entry name" value="RIBONUCLEOSIDE-DIPHOSPHATE REDUCTASE"/>
    <property type="match status" value="1"/>
</dbReference>
<dbReference type="GO" id="GO:0031419">
    <property type="term" value="F:cobalamin binding"/>
    <property type="evidence" value="ECO:0007669"/>
    <property type="project" value="UniProtKB-KW"/>
</dbReference>
<accession>A0A3B1A3G0</accession>
<dbReference type="SUPFAM" id="SSF51998">
    <property type="entry name" value="PFL-like glycyl radical enzymes"/>
    <property type="match status" value="1"/>
</dbReference>
<name>A0A3B1A3G0_9ZZZZ</name>